<dbReference type="AlphaFoldDB" id="G2YTB8"/>
<proteinExistence type="predicted"/>
<dbReference type="InParanoid" id="G2YTB8"/>
<evidence type="ECO:0000313" key="2">
    <source>
        <dbReference type="Proteomes" id="UP000008177"/>
    </source>
</evidence>
<protein>
    <submittedName>
        <fullName evidence="1">Uncharacterized protein</fullName>
    </submittedName>
</protein>
<name>G2YTB8_BOTF4</name>
<dbReference type="PROSITE" id="PS51257">
    <property type="entry name" value="PROKAR_LIPOPROTEIN"/>
    <property type="match status" value="1"/>
</dbReference>
<sequence length="60" mass="6356">MSPPKTGAGVTHGLVTVTLSSCCGPTRSGKQPEAGLRTIFSKAHFPRDQTYELTRIPITG</sequence>
<evidence type="ECO:0000313" key="1">
    <source>
        <dbReference type="EMBL" id="CCD55022.1"/>
    </source>
</evidence>
<accession>G2YTB8</accession>
<dbReference type="HOGENOM" id="CLU_2941485_0_0_1"/>
<organism evidence="1 2">
    <name type="scientific">Botryotinia fuckeliana (strain T4)</name>
    <name type="common">Noble rot fungus</name>
    <name type="synonym">Botrytis cinerea</name>
    <dbReference type="NCBI Taxonomy" id="999810"/>
    <lineage>
        <taxon>Eukaryota</taxon>
        <taxon>Fungi</taxon>
        <taxon>Dikarya</taxon>
        <taxon>Ascomycota</taxon>
        <taxon>Pezizomycotina</taxon>
        <taxon>Leotiomycetes</taxon>
        <taxon>Helotiales</taxon>
        <taxon>Sclerotiniaceae</taxon>
        <taxon>Botrytis</taxon>
    </lineage>
</organism>
<dbReference type="EMBL" id="FQ790352">
    <property type="protein sequence ID" value="CCD55022.1"/>
    <property type="molecule type" value="Genomic_DNA"/>
</dbReference>
<gene>
    <name evidence="1" type="ORF">BofuT4_uP163110.1</name>
</gene>
<reference evidence="2" key="1">
    <citation type="journal article" date="2011" name="PLoS Genet.">
        <title>Genomic analysis of the necrotrophic fungal pathogens Sclerotinia sclerotiorum and Botrytis cinerea.</title>
        <authorList>
            <person name="Amselem J."/>
            <person name="Cuomo C.A."/>
            <person name="van Kan J.A."/>
            <person name="Viaud M."/>
            <person name="Benito E.P."/>
            <person name="Couloux A."/>
            <person name="Coutinho P.M."/>
            <person name="de Vries R.P."/>
            <person name="Dyer P.S."/>
            <person name="Fillinger S."/>
            <person name="Fournier E."/>
            <person name="Gout L."/>
            <person name="Hahn M."/>
            <person name="Kohn L."/>
            <person name="Lapalu N."/>
            <person name="Plummer K.M."/>
            <person name="Pradier J.M."/>
            <person name="Quevillon E."/>
            <person name="Sharon A."/>
            <person name="Simon A."/>
            <person name="ten Have A."/>
            <person name="Tudzynski B."/>
            <person name="Tudzynski P."/>
            <person name="Wincker P."/>
            <person name="Andrew M."/>
            <person name="Anthouard V."/>
            <person name="Beever R.E."/>
            <person name="Beffa R."/>
            <person name="Benoit I."/>
            <person name="Bouzid O."/>
            <person name="Brault B."/>
            <person name="Chen Z."/>
            <person name="Choquer M."/>
            <person name="Collemare J."/>
            <person name="Cotton P."/>
            <person name="Danchin E.G."/>
            <person name="Da Silva C."/>
            <person name="Gautier A."/>
            <person name="Giraud C."/>
            <person name="Giraud T."/>
            <person name="Gonzalez C."/>
            <person name="Grossetete S."/>
            <person name="Guldener U."/>
            <person name="Henrissat B."/>
            <person name="Howlett B.J."/>
            <person name="Kodira C."/>
            <person name="Kretschmer M."/>
            <person name="Lappartient A."/>
            <person name="Leroch M."/>
            <person name="Levis C."/>
            <person name="Mauceli E."/>
            <person name="Neuveglise C."/>
            <person name="Oeser B."/>
            <person name="Pearson M."/>
            <person name="Poulain J."/>
            <person name="Poussereau N."/>
            <person name="Quesneville H."/>
            <person name="Rascle C."/>
            <person name="Schumacher J."/>
            <person name="Segurens B."/>
            <person name="Sexton A."/>
            <person name="Silva E."/>
            <person name="Sirven C."/>
            <person name="Soanes D.M."/>
            <person name="Talbot N.J."/>
            <person name="Templeton M."/>
            <person name="Yandava C."/>
            <person name="Yarden O."/>
            <person name="Zeng Q."/>
            <person name="Rollins J.A."/>
            <person name="Lebrun M.H."/>
            <person name="Dickman M."/>
        </authorList>
    </citation>
    <scope>NUCLEOTIDE SEQUENCE [LARGE SCALE GENOMIC DNA]</scope>
    <source>
        <strain evidence="2">T4</strain>
    </source>
</reference>
<dbReference type="Proteomes" id="UP000008177">
    <property type="component" value="Unplaced contigs"/>
</dbReference>